<reference evidence="5" key="1">
    <citation type="submission" date="2019-09" db="EMBL/GenBank/DDBJ databases">
        <title>Draft genome information of white flower Hibiscus syriacus.</title>
        <authorList>
            <person name="Kim Y.-M."/>
        </authorList>
    </citation>
    <scope>NUCLEOTIDE SEQUENCE [LARGE SCALE GENOMIC DNA]</scope>
    <source>
        <strain evidence="5">YM2019G1</strain>
    </source>
</reference>
<dbReference type="GO" id="GO:0005737">
    <property type="term" value="C:cytoplasm"/>
    <property type="evidence" value="ECO:0007669"/>
    <property type="project" value="UniProtKB-SubCell"/>
</dbReference>
<proteinExistence type="predicted"/>
<dbReference type="AlphaFoldDB" id="A0A6A3B614"/>
<dbReference type="Proteomes" id="UP000436088">
    <property type="component" value="Unassembled WGS sequence"/>
</dbReference>
<evidence type="ECO:0000313" key="5">
    <source>
        <dbReference type="EMBL" id="KAE8711298.1"/>
    </source>
</evidence>
<gene>
    <name evidence="5" type="ORF">F3Y22_tig00110299pilonHSYRG00220</name>
</gene>
<evidence type="ECO:0000256" key="3">
    <source>
        <dbReference type="ARBA" id="ARBA00022490"/>
    </source>
</evidence>
<dbReference type="PANTHER" id="PTHR31250">
    <property type="entry name" value="IQ DOMAIN-CONTAINING PROTEIN IQM3"/>
    <property type="match status" value="1"/>
</dbReference>
<evidence type="ECO:0000256" key="4">
    <source>
        <dbReference type="ARBA" id="ARBA00023242"/>
    </source>
</evidence>
<keyword evidence="4" id="KW-0539">Nucleus</keyword>
<sequence>MGVSSISLDSESSNTSFRTRRRLADCAVLVEQTWWKLLDFAQLKRSSVSFFYIGKHETAISRWLRARTRAAKRWIHKFKNRLGKVYRRMTRLKSLPCKTGSRQLDIGEGKEVHIERCPRSKLQLQCIKYLGPIERKPYEVIVVDGKLVYKQTGKLLHTIDEMDDAKWIFVLSTSKILYVGVKKKGTFQHSSFLAGGATIASGRLVIDNGVLKAVWPHSGHYRPLEENLNDFVSFLRENNVDLTNVKMTPVDEEGNLVGKQRISNHHRCNSSVKDFNFEVEEIIDTDSIDRVVDLDWRNKKIDGYVMEEEATSSEHYSVVMQADYRSSRASLGLVARRTTPRNSNFGFGCN</sequence>
<protein>
    <submittedName>
        <fullName evidence="5">TMV resistance protein N-like</fullName>
    </submittedName>
</protein>
<dbReference type="EMBL" id="VEPZ02000917">
    <property type="protein sequence ID" value="KAE8711298.1"/>
    <property type="molecule type" value="Genomic_DNA"/>
</dbReference>
<keyword evidence="3" id="KW-0963">Cytoplasm</keyword>
<dbReference type="InterPro" id="IPR044159">
    <property type="entry name" value="IQM"/>
</dbReference>
<comment type="caution">
    <text evidence="5">The sequence shown here is derived from an EMBL/GenBank/DDBJ whole genome shotgun (WGS) entry which is preliminary data.</text>
</comment>
<evidence type="ECO:0000256" key="2">
    <source>
        <dbReference type="ARBA" id="ARBA00004496"/>
    </source>
</evidence>
<name>A0A6A3B614_HIBSY</name>
<evidence type="ECO:0000256" key="1">
    <source>
        <dbReference type="ARBA" id="ARBA00004123"/>
    </source>
</evidence>
<organism evidence="5 6">
    <name type="scientific">Hibiscus syriacus</name>
    <name type="common">Rose of Sharon</name>
    <dbReference type="NCBI Taxonomy" id="106335"/>
    <lineage>
        <taxon>Eukaryota</taxon>
        <taxon>Viridiplantae</taxon>
        <taxon>Streptophyta</taxon>
        <taxon>Embryophyta</taxon>
        <taxon>Tracheophyta</taxon>
        <taxon>Spermatophyta</taxon>
        <taxon>Magnoliopsida</taxon>
        <taxon>eudicotyledons</taxon>
        <taxon>Gunneridae</taxon>
        <taxon>Pentapetalae</taxon>
        <taxon>rosids</taxon>
        <taxon>malvids</taxon>
        <taxon>Malvales</taxon>
        <taxon>Malvaceae</taxon>
        <taxon>Malvoideae</taxon>
        <taxon>Hibiscus</taxon>
    </lineage>
</organism>
<accession>A0A6A3B614</accession>
<keyword evidence="6" id="KW-1185">Reference proteome</keyword>
<dbReference type="GO" id="GO:0005634">
    <property type="term" value="C:nucleus"/>
    <property type="evidence" value="ECO:0007669"/>
    <property type="project" value="UniProtKB-SubCell"/>
</dbReference>
<dbReference type="PANTHER" id="PTHR31250:SF14">
    <property type="entry name" value="IQ DOMAIN-CONTAINING PROTEIN IQM2"/>
    <property type="match status" value="1"/>
</dbReference>
<evidence type="ECO:0000313" key="6">
    <source>
        <dbReference type="Proteomes" id="UP000436088"/>
    </source>
</evidence>
<comment type="subcellular location">
    <subcellularLocation>
        <location evidence="2">Cytoplasm</location>
    </subcellularLocation>
    <subcellularLocation>
        <location evidence="1">Nucleus</location>
    </subcellularLocation>
</comment>